<evidence type="ECO:0000256" key="4">
    <source>
        <dbReference type="ARBA" id="ARBA00022833"/>
    </source>
</evidence>
<comment type="caution">
    <text evidence="8">The sequence shown here is derived from an EMBL/GenBank/DDBJ whole genome shotgun (WGS) entry which is preliminary data.</text>
</comment>
<evidence type="ECO:0000256" key="2">
    <source>
        <dbReference type="ARBA" id="ARBA00022723"/>
    </source>
</evidence>
<evidence type="ECO:0000259" key="7">
    <source>
        <dbReference type="Pfam" id="PF05699"/>
    </source>
</evidence>
<gene>
    <name evidence="8" type="ORF">EST38_g9925</name>
</gene>
<evidence type="ECO:0000313" key="8">
    <source>
        <dbReference type="EMBL" id="RXW15922.1"/>
    </source>
</evidence>
<evidence type="ECO:0000256" key="6">
    <source>
        <dbReference type="SAM" id="MobiDB-lite"/>
    </source>
</evidence>
<dbReference type="OrthoDB" id="3243659at2759"/>
<dbReference type="EMBL" id="SDEE01000493">
    <property type="protein sequence ID" value="RXW15922.1"/>
    <property type="molecule type" value="Genomic_DNA"/>
</dbReference>
<dbReference type="InterPro" id="IPR012337">
    <property type="entry name" value="RNaseH-like_sf"/>
</dbReference>
<comment type="subcellular location">
    <subcellularLocation>
        <location evidence="1">Nucleus</location>
    </subcellularLocation>
</comment>
<accession>A0A4Q2DAG0</accession>
<name>A0A4Q2DAG0_9AGAR</name>
<dbReference type="GO" id="GO:0046983">
    <property type="term" value="F:protein dimerization activity"/>
    <property type="evidence" value="ECO:0007669"/>
    <property type="project" value="InterPro"/>
</dbReference>
<dbReference type="Pfam" id="PF05699">
    <property type="entry name" value="Dimer_Tnp_hAT"/>
    <property type="match status" value="1"/>
</dbReference>
<proteinExistence type="predicted"/>
<feature type="region of interest" description="Disordered" evidence="6">
    <location>
        <begin position="1"/>
        <end position="43"/>
    </location>
</feature>
<dbReference type="InterPro" id="IPR052035">
    <property type="entry name" value="ZnF_BED_domain_contain"/>
</dbReference>
<sequence>MSNTKAATGKHTQHASFQVTDPDNDGDVEMTSHQEAHASTQTNIVVNSQAVSAHSSAGTAGEGRQRQRANLLCESGTSANGPPVSPLTSESELLDVVSDLSDDGAPELATEVSPTLNIAAFFKKPGKRGPKGGLKLFRKCRVCVSEKYIVNEVTTLCRHLQASHRKHYNKWCEHHNFQLKLPKNVKAHKDAQQEAAAAQTTLNGHLQPIDHLTPVLKYSDALFQEAAEDWMILTNQPLDALSHPHFHHMIDVASSATDGVKIPERCLAHIINLATQAVIAAYSSTAHINVDSSTADVDKTQSDLANIAICFIRDEVGLVRLLAVKARSSAKQTELLKQLQSKEGVWVPLTLILDMKVRWSFTFAMLQRAYDLLEFFNDFVYKISQEEPTAEKQRELLELRVSEDEWNRVKEFLKVLKHANTAQHTFSTETNPSLCHALPALKRLHKMWTAFANKEKYASFHDALNAGLSKVSTYYNKTSAVDAYTMTMILSPALKTSYFQKQWGEELELSTRTQCEKLYFEEWWKCLNPPKSANPSTHPLAPSTSKTLLDIDLSDDEDSASPSPLSTLTPTSTSTVEKPWLKEFIKYLDGEDELEAGQSVVAWWGAHAHRLPTWASLAQDYLAIMASSVSSERAFSAAGITISKCRNSLKADIVEALQVLKSLINSDLIFCEPDVTTDWEFENEVEEDDGDSTWVDVAVSDNKDIVL</sequence>
<keyword evidence="4" id="KW-0862">Zinc</keyword>
<organism evidence="8 9">
    <name type="scientific">Candolleomyces aberdarensis</name>
    <dbReference type="NCBI Taxonomy" id="2316362"/>
    <lineage>
        <taxon>Eukaryota</taxon>
        <taxon>Fungi</taxon>
        <taxon>Dikarya</taxon>
        <taxon>Basidiomycota</taxon>
        <taxon>Agaricomycotina</taxon>
        <taxon>Agaricomycetes</taxon>
        <taxon>Agaricomycetidae</taxon>
        <taxon>Agaricales</taxon>
        <taxon>Agaricineae</taxon>
        <taxon>Psathyrellaceae</taxon>
        <taxon>Candolleomyces</taxon>
    </lineage>
</organism>
<dbReference type="AlphaFoldDB" id="A0A4Q2DAG0"/>
<dbReference type="PANTHER" id="PTHR46481:SF10">
    <property type="entry name" value="ZINC FINGER BED DOMAIN-CONTAINING PROTEIN 39"/>
    <property type="match status" value="1"/>
</dbReference>
<feature type="domain" description="HAT C-terminal dimerisation" evidence="7">
    <location>
        <begin position="592"/>
        <end position="662"/>
    </location>
</feature>
<evidence type="ECO:0000313" key="9">
    <source>
        <dbReference type="Proteomes" id="UP000290288"/>
    </source>
</evidence>
<keyword evidence="3" id="KW-0863">Zinc-finger</keyword>
<evidence type="ECO:0000256" key="3">
    <source>
        <dbReference type="ARBA" id="ARBA00022771"/>
    </source>
</evidence>
<evidence type="ECO:0000256" key="1">
    <source>
        <dbReference type="ARBA" id="ARBA00004123"/>
    </source>
</evidence>
<dbReference type="InterPro" id="IPR008906">
    <property type="entry name" value="HATC_C_dom"/>
</dbReference>
<dbReference type="Proteomes" id="UP000290288">
    <property type="component" value="Unassembled WGS sequence"/>
</dbReference>
<dbReference type="PANTHER" id="PTHR46481">
    <property type="entry name" value="ZINC FINGER BED DOMAIN-CONTAINING PROTEIN 4"/>
    <property type="match status" value="1"/>
</dbReference>
<keyword evidence="2" id="KW-0479">Metal-binding</keyword>
<protein>
    <recommendedName>
        <fullName evidence="7">HAT C-terminal dimerisation domain-containing protein</fullName>
    </recommendedName>
</protein>
<keyword evidence="5" id="KW-0539">Nucleus</keyword>
<dbReference type="GO" id="GO:0005634">
    <property type="term" value="C:nucleus"/>
    <property type="evidence" value="ECO:0007669"/>
    <property type="project" value="UniProtKB-SubCell"/>
</dbReference>
<keyword evidence="9" id="KW-1185">Reference proteome</keyword>
<dbReference type="STRING" id="2316362.A0A4Q2DAG0"/>
<reference evidence="8 9" key="1">
    <citation type="submission" date="2019-01" db="EMBL/GenBank/DDBJ databases">
        <title>Draft genome sequence of Psathyrella aberdarensis IHI B618.</title>
        <authorList>
            <person name="Buettner E."/>
            <person name="Kellner H."/>
        </authorList>
    </citation>
    <scope>NUCLEOTIDE SEQUENCE [LARGE SCALE GENOMIC DNA]</scope>
    <source>
        <strain evidence="8 9">IHI B618</strain>
    </source>
</reference>
<dbReference type="SUPFAM" id="SSF53098">
    <property type="entry name" value="Ribonuclease H-like"/>
    <property type="match status" value="1"/>
</dbReference>
<evidence type="ECO:0000256" key="5">
    <source>
        <dbReference type="ARBA" id="ARBA00023242"/>
    </source>
</evidence>
<dbReference type="GO" id="GO:0008270">
    <property type="term" value="F:zinc ion binding"/>
    <property type="evidence" value="ECO:0007669"/>
    <property type="project" value="UniProtKB-KW"/>
</dbReference>